<dbReference type="Proteomes" id="UP000094622">
    <property type="component" value="Unassembled WGS sequence"/>
</dbReference>
<name>A0A1E3GZP1_9HYPH</name>
<dbReference type="Pfam" id="PF09956">
    <property type="entry name" value="Phage_cement_2"/>
    <property type="match status" value="1"/>
</dbReference>
<protein>
    <recommendedName>
        <fullName evidence="3">DUF2190 family protein</fullName>
    </recommendedName>
</protein>
<dbReference type="InterPro" id="IPR011231">
    <property type="entry name" value="Phage_VT1-Sakai_H0018"/>
</dbReference>
<keyword evidence="2" id="KW-1185">Reference proteome</keyword>
<dbReference type="AlphaFoldDB" id="A0A1E3GZP1"/>
<organism evidence="1 2">
    <name type="scientific">Methylobrevis pamukkalensis</name>
    <dbReference type="NCBI Taxonomy" id="1439726"/>
    <lineage>
        <taxon>Bacteria</taxon>
        <taxon>Pseudomonadati</taxon>
        <taxon>Pseudomonadota</taxon>
        <taxon>Alphaproteobacteria</taxon>
        <taxon>Hyphomicrobiales</taxon>
        <taxon>Pleomorphomonadaceae</taxon>
        <taxon>Methylobrevis</taxon>
    </lineage>
</organism>
<evidence type="ECO:0000313" key="2">
    <source>
        <dbReference type="Proteomes" id="UP000094622"/>
    </source>
</evidence>
<proteinExistence type="predicted"/>
<sequence length="109" mass="10890">MKNYVQDGEVITVAAPAIVASGDPVAVGTLFGVAQTDAASGADVALVTRGVFDLDTVTNAPMAIGDALYFDATTSLVTKATTGNAKIGAALAAKTTTGTTVRVRLNGVF</sequence>
<gene>
    <name evidence="1" type="ORF">A6302_03142</name>
</gene>
<reference evidence="1 2" key="1">
    <citation type="submission" date="2016-07" db="EMBL/GenBank/DDBJ databases">
        <title>Draft Genome Sequence of Methylobrevis pamukkalensis PK2.</title>
        <authorList>
            <person name="Vasilenko O.V."/>
            <person name="Doronina N.V."/>
            <person name="Shmareva M.N."/>
            <person name="Tarlachkov S.V."/>
            <person name="Mustakhimov I."/>
            <person name="Trotsenko Y.A."/>
        </authorList>
    </citation>
    <scope>NUCLEOTIDE SEQUENCE [LARGE SCALE GENOMIC DNA]</scope>
    <source>
        <strain evidence="1 2">PK2</strain>
    </source>
</reference>
<evidence type="ECO:0008006" key="3">
    <source>
        <dbReference type="Google" id="ProtNLM"/>
    </source>
</evidence>
<dbReference type="EMBL" id="MCRJ01000085">
    <property type="protein sequence ID" value="ODN69548.1"/>
    <property type="molecule type" value="Genomic_DNA"/>
</dbReference>
<accession>A0A1E3GZP1</accession>
<dbReference type="RefSeq" id="WP_069307562.1">
    <property type="nucleotide sequence ID" value="NZ_MCRJ01000085.1"/>
</dbReference>
<evidence type="ECO:0000313" key="1">
    <source>
        <dbReference type="EMBL" id="ODN69548.1"/>
    </source>
</evidence>
<comment type="caution">
    <text evidence="1">The sequence shown here is derived from an EMBL/GenBank/DDBJ whole genome shotgun (WGS) entry which is preliminary data.</text>
</comment>
<dbReference type="PIRSF" id="PIRSF030771">
    <property type="entry name" value="UCP030771"/>
    <property type="match status" value="1"/>
</dbReference>
<dbReference type="OrthoDB" id="5365964at2"/>